<feature type="coiled-coil region" evidence="1">
    <location>
        <begin position="5"/>
        <end position="36"/>
    </location>
</feature>
<sequence>VGKTNLELESILNNAVTRLEETDKETNSRIEKLEKSINERFEKTEKKIDEGFNKIMTAISALQSKNNEGKGKEKEPAEIQPLEKDNTLFLLSQA</sequence>
<keyword evidence="4" id="KW-1185">Reference proteome</keyword>
<dbReference type="AlphaFoldDB" id="A0A420I7K9"/>
<name>A0A420I7K9_9PEZI</name>
<evidence type="ECO:0000256" key="2">
    <source>
        <dbReference type="SAM" id="MobiDB-lite"/>
    </source>
</evidence>
<dbReference type="OrthoDB" id="10531476at2759"/>
<organism evidence="3 4">
    <name type="scientific">Erysiphe neolycopersici</name>
    <dbReference type="NCBI Taxonomy" id="212602"/>
    <lineage>
        <taxon>Eukaryota</taxon>
        <taxon>Fungi</taxon>
        <taxon>Dikarya</taxon>
        <taxon>Ascomycota</taxon>
        <taxon>Pezizomycotina</taxon>
        <taxon>Leotiomycetes</taxon>
        <taxon>Erysiphales</taxon>
        <taxon>Erysiphaceae</taxon>
        <taxon>Erysiphe</taxon>
    </lineage>
</organism>
<evidence type="ECO:0000256" key="1">
    <source>
        <dbReference type="SAM" id="Coils"/>
    </source>
</evidence>
<gene>
    <name evidence="3" type="ORF">OnM2_004042</name>
</gene>
<feature type="region of interest" description="Disordered" evidence="2">
    <location>
        <begin position="63"/>
        <end position="86"/>
    </location>
</feature>
<evidence type="ECO:0000313" key="3">
    <source>
        <dbReference type="EMBL" id="RKF65638.1"/>
    </source>
</evidence>
<dbReference type="EMBL" id="MCFK01000495">
    <property type="protein sequence ID" value="RKF65638.1"/>
    <property type="molecule type" value="Genomic_DNA"/>
</dbReference>
<evidence type="ECO:0000313" key="4">
    <source>
        <dbReference type="Proteomes" id="UP000286134"/>
    </source>
</evidence>
<protein>
    <submittedName>
        <fullName evidence="3">Uncharacterized protein</fullName>
    </submittedName>
</protein>
<proteinExistence type="predicted"/>
<comment type="caution">
    <text evidence="3">The sequence shown here is derived from an EMBL/GenBank/DDBJ whole genome shotgun (WGS) entry which is preliminary data.</text>
</comment>
<dbReference type="Proteomes" id="UP000286134">
    <property type="component" value="Unassembled WGS sequence"/>
</dbReference>
<keyword evidence="1" id="KW-0175">Coiled coil</keyword>
<feature type="compositionally biased region" description="Basic and acidic residues" evidence="2">
    <location>
        <begin position="67"/>
        <end position="86"/>
    </location>
</feature>
<reference evidence="3 4" key="1">
    <citation type="journal article" date="2018" name="BMC Genomics">
        <title>Comparative genome analyses reveal sequence features reflecting distinct modes of host-adaptation between dicot and monocot powdery mildew.</title>
        <authorList>
            <person name="Wu Y."/>
            <person name="Ma X."/>
            <person name="Pan Z."/>
            <person name="Kale S.D."/>
            <person name="Song Y."/>
            <person name="King H."/>
            <person name="Zhang Q."/>
            <person name="Presley C."/>
            <person name="Deng X."/>
            <person name="Wei C.I."/>
            <person name="Xiao S."/>
        </authorList>
    </citation>
    <scope>NUCLEOTIDE SEQUENCE [LARGE SCALE GENOMIC DNA]</scope>
    <source>
        <strain evidence="3">UMSG2</strain>
    </source>
</reference>
<feature type="non-terminal residue" evidence="3">
    <location>
        <position position="1"/>
    </location>
</feature>
<accession>A0A420I7K9</accession>